<evidence type="ECO:0000313" key="1">
    <source>
        <dbReference type="EMBL" id="AXA43757.1"/>
    </source>
</evidence>
<name>A0A2Z4YQS0_RHILE</name>
<dbReference type="EMBL" id="CP030762">
    <property type="protein sequence ID" value="AXA43757.1"/>
    <property type="molecule type" value="Genomic_DNA"/>
</dbReference>
<dbReference type="Proteomes" id="UP000251166">
    <property type="component" value="Plasmid unnamed2"/>
</dbReference>
<dbReference type="AlphaFoldDB" id="A0A2Z4YQS0"/>
<sequence length="216" mass="23158">MRIGFLMFISAITASGLYAATTIMPMLPHGNVAREPHVSPPVISVQASQADLPSAVDVGGDQPKFAPFPTEAQFETGDTWISGGRRYRLYGLQACLRGTNVTVSAGVVRDCGELDLIMAQALIRDTRPVCTTIRNLDQNNAVVACQTTTGQHHYDLATYMIAQGWGFAAVDSAGRLIVPGYRIAEESARSARAGLWAYSDLPHPVAVLQQQAGAQQ</sequence>
<organism evidence="1 2">
    <name type="scientific">Rhizobium leguminosarum</name>
    <dbReference type="NCBI Taxonomy" id="384"/>
    <lineage>
        <taxon>Bacteria</taxon>
        <taxon>Pseudomonadati</taxon>
        <taxon>Pseudomonadota</taxon>
        <taxon>Alphaproteobacteria</taxon>
        <taxon>Hyphomicrobiales</taxon>
        <taxon>Rhizobiaceae</taxon>
        <taxon>Rhizobium/Agrobacterium group</taxon>
        <taxon>Rhizobium</taxon>
    </lineage>
</organism>
<geneLocation type="plasmid" evidence="1 2">
    <name>unnamed2</name>
</geneLocation>
<accession>A0A2Z4YQS0</accession>
<keyword evidence="1" id="KW-0614">Plasmid</keyword>
<evidence type="ECO:0000313" key="2">
    <source>
        <dbReference type="Proteomes" id="UP000251166"/>
    </source>
</evidence>
<reference evidence="1 2" key="1">
    <citation type="submission" date="2018-07" db="EMBL/GenBank/DDBJ databases">
        <title>Rhizobium leguminosarum strain:ATCC 14479 Genome sequencing and assembly.</title>
        <authorList>
            <person name="Chakraborty R."/>
        </authorList>
    </citation>
    <scope>NUCLEOTIDE SEQUENCE [LARGE SCALE GENOMIC DNA]</scope>
    <source>
        <strain evidence="1 2">ATCC 14479</strain>
        <plasmid evidence="2">Plasmid unnamed2</plasmid>
    </source>
</reference>
<evidence type="ECO:0008006" key="3">
    <source>
        <dbReference type="Google" id="ProtNLM"/>
    </source>
</evidence>
<gene>
    <name evidence="1" type="ORF">DLJ82_7512</name>
</gene>
<proteinExistence type="predicted"/>
<protein>
    <recommendedName>
        <fullName evidence="3">Thermonuclease family protein</fullName>
    </recommendedName>
</protein>
<dbReference type="Gene3D" id="2.40.50.90">
    <property type="match status" value="1"/>
</dbReference>
<dbReference type="InterPro" id="IPR035437">
    <property type="entry name" value="SNase_OB-fold_sf"/>
</dbReference>
<dbReference type="SUPFAM" id="SSF50199">
    <property type="entry name" value="Staphylococcal nuclease"/>
    <property type="match status" value="1"/>
</dbReference>